<feature type="compositionally biased region" description="Polar residues" evidence="1">
    <location>
        <begin position="180"/>
        <end position="192"/>
    </location>
</feature>
<dbReference type="Proteomes" id="UP000002872">
    <property type="component" value="Unassembled WGS sequence"/>
</dbReference>
<dbReference type="AlphaFoldDB" id="I3EJH5"/>
<accession>I3EJH5</accession>
<dbReference type="InParanoid" id="I3EJH5"/>
<dbReference type="VEuPathDB" id="MicrosporidiaDB:NEQG_00142"/>
<feature type="region of interest" description="Disordered" evidence="1">
    <location>
        <begin position="178"/>
        <end position="224"/>
    </location>
</feature>
<proteinExistence type="predicted"/>
<gene>
    <name evidence="2" type="ORF">NEQG_00142</name>
</gene>
<dbReference type="OrthoDB" id="2192140at2759"/>
<evidence type="ECO:0000256" key="1">
    <source>
        <dbReference type="SAM" id="MobiDB-lite"/>
    </source>
</evidence>
<organism evidence="2 3">
    <name type="scientific">Nematocida parisii (strain ERTm3)</name>
    <name type="common">Nematode killer fungus</name>
    <dbReference type="NCBI Taxonomy" id="935791"/>
    <lineage>
        <taxon>Eukaryota</taxon>
        <taxon>Fungi</taxon>
        <taxon>Fungi incertae sedis</taxon>
        <taxon>Microsporidia</taxon>
        <taxon>Nematocida</taxon>
    </lineage>
</organism>
<keyword evidence="3" id="KW-1185">Reference proteome</keyword>
<dbReference type="EMBL" id="GL870876">
    <property type="protein sequence ID" value="EIJ89372.1"/>
    <property type="molecule type" value="Genomic_DNA"/>
</dbReference>
<protein>
    <submittedName>
        <fullName evidence="2">Uncharacterized protein</fullName>
    </submittedName>
</protein>
<evidence type="ECO:0000313" key="2">
    <source>
        <dbReference type="EMBL" id="EIJ89372.1"/>
    </source>
</evidence>
<sequence>MEVSKVTRKIKNTRMILLVMHIWMCIMHIKKFDIVVYASNETGMQSSKKSMNNSKDIIYKEQLDNSYSTQEDSLNNKNTTTDGFMEVSSSNPFNSDSMNNPYAFDYYMHEYNYTYNSYNFPDEFLDNTPDSDSMNKTQAQNTCNSLRINKNSSPEPYSLFELNSTEFACSSKEPDIIPSNLVSHSQSMPSDSNNEELHKTSQSLDNPCTSTSRKRKSCSNNNTDTSPGKLLSITSSVESLDDYTYLVETIHNYKLELLKNKKEEDISSAPMYFNHSISNIKAAFLSLNNVIRTNGTIYNNVWIALMASSNDIFIKLKIIIYLATYKNIEESLFTNCKLSYYHGVISDLNRKYKSCYSVPKRDPSKFIKVEADLNLVTLGSIYAKRNINLLWHAESMLMAYKSHNIAYSSYNTEETEEDWNVKHGLLLILCLPEVYEDLFYMKYEDIGLLKQKILNSSLISKTKKIASQFCIIEYLYGKVHNNHNIMKKAYADILNIELRVSIYERNSIELYMLAYNTFVFFYKNSFCLYETNTDSHISNTSTSEKNENICPYMKQYTKIHPSNSNLYQGKGIILTHNKKRCIITFEYTNKKENIRILDRIENKQVKYNHINEKQIDLGYSRHYHIQLVDNGTHRMHILHLPFFVTNENGTIKYHYIHTIQDILEQAKFTFYSKSRSNSYGVYNDIYPFKYNRKNKTWSLVTRDDNDPIKKRKVKSGDKICDMDKTLEEMHNDGFDVVFYYIKEDIRVTEFVFAQFNPIDAETVNAAYKENEKEAKKLFDNYKIDYSVPRIPIFLPKLMTSAVHFGPYVLKSNKFKIMPNRDYMNPVPIEFSNWLDTIVKKKDLKMTIIELLNKCKHEIYYYSDFYILGLNTPYEDCDCYSMEILQSKPKHNRVKIFWCVEQQHNIGEYNNYYLDLSSKPSDSNGINKKTKVNTLCLFLKMIQRKHPSQDMLRYGLCICTRVGVKESVTIPLVCLEMKSLMDDLFSKHSEMHHMLSPAVKENIQHLKRHRNMHPFEISDISNIYISIKRNNYTKSKLGLHYNLMSVIY</sequence>
<name>I3EJH5_NEMP3</name>
<feature type="compositionally biased region" description="Polar residues" evidence="1">
    <location>
        <begin position="200"/>
        <end position="211"/>
    </location>
</feature>
<evidence type="ECO:0000313" key="3">
    <source>
        <dbReference type="Proteomes" id="UP000002872"/>
    </source>
</evidence>
<dbReference type="HOGENOM" id="CLU_010538_0_0_1"/>
<reference evidence="2" key="1">
    <citation type="submission" date="2011-01" db="EMBL/GenBank/DDBJ databases">
        <title>The Genome Sequence of Nematocida parisii strain ERTm3.</title>
        <authorList>
            <consortium name="The Broad Institute Genome Sequencing Platform"/>
            <consortium name="The Broad Institute Genome Sequencing Center for Infectious Disease"/>
            <person name="Cuomo C."/>
            <person name="Troemel E."/>
            <person name="Young S.K."/>
            <person name="Zeng Q."/>
            <person name="Gargeya S."/>
            <person name="Fitzgerald M."/>
            <person name="Haas B."/>
            <person name="Abouelleil A."/>
            <person name="Alvarado L."/>
            <person name="Arachchi H.M."/>
            <person name="Berlin A."/>
            <person name="Chapman S.B."/>
            <person name="Gearin G."/>
            <person name="Goldberg J."/>
            <person name="Griggs A."/>
            <person name="Gujja S."/>
            <person name="Hansen M."/>
            <person name="Heiman D."/>
            <person name="Howarth C."/>
            <person name="Larimer J."/>
            <person name="Lui A."/>
            <person name="MacDonald P.J.P."/>
            <person name="McCowen C."/>
            <person name="Montmayeur A."/>
            <person name="Murphy C."/>
            <person name="Neiman D."/>
            <person name="Pearson M."/>
            <person name="Priest M."/>
            <person name="Roberts A."/>
            <person name="Saif S."/>
            <person name="Shea T."/>
            <person name="Sisk P."/>
            <person name="Stolte C."/>
            <person name="Sykes S."/>
            <person name="Wortman J."/>
            <person name="Nusbaum C."/>
            <person name="Birren B."/>
        </authorList>
    </citation>
    <scope>NUCLEOTIDE SEQUENCE</scope>
    <source>
        <strain evidence="2">ERTm3</strain>
    </source>
</reference>